<dbReference type="GO" id="GO:0005634">
    <property type="term" value="C:nucleus"/>
    <property type="evidence" value="ECO:0007669"/>
    <property type="project" value="UniProtKB-SubCell"/>
</dbReference>
<dbReference type="PANTHER" id="PTHR31319:SF110">
    <property type="entry name" value="CCT MOTIF FAMILY PROTEIN"/>
    <property type="match status" value="1"/>
</dbReference>
<organism evidence="5 6">
    <name type="scientific">Tripterygium wilfordii</name>
    <name type="common">Thunder God vine</name>
    <dbReference type="NCBI Taxonomy" id="458696"/>
    <lineage>
        <taxon>Eukaryota</taxon>
        <taxon>Viridiplantae</taxon>
        <taxon>Streptophyta</taxon>
        <taxon>Embryophyta</taxon>
        <taxon>Tracheophyta</taxon>
        <taxon>Spermatophyta</taxon>
        <taxon>Magnoliopsida</taxon>
        <taxon>eudicotyledons</taxon>
        <taxon>Gunneridae</taxon>
        <taxon>Pentapetalae</taxon>
        <taxon>rosids</taxon>
        <taxon>fabids</taxon>
        <taxon>Celastrales</taxon>
        <taxon>Celastraceae</taxon>
        <taxon>Tripterygium</taxon>
    </lineage>
</organism>
<protein>
    <submittedName>
        <fullName evidence="5">Putative Activator of spomin::LUC2</fullName>
    </submittedName>
</protein>
<dbReference type="GO" id="GO:0003700">
    <property type="term" value="F:DNA-binding transcription factor activity"/>
    <property type="evidence" value="ECO:0007669"/>
    <property type="project" value="TreeGrafter"/>
</dbReference>
<feature type="domain" description="CCT" evidence="4">
    <location>
        <begin position="176"/>
        <end position="218"/>
    </location>
</feature>
<sequence length="275" mass="30944">MASPIPQFYPNYPFSGDYSPFSTPLLAEETLGGAASSSGTISSGGGAMWGEDNLYPSYLDNGGSDIGVFQPKSDVSSSFLPTPFPERLGLSNNMAVPAALPKYDMGLESIAQVQNFNGGGFQSPDLSEFAEECYAYIPDFKPIFPITGDNWEIKCNHAPEAEDTSMKVRRYSIEERKDRIIRYLNKRSKRNFNKTIKYACRKTLADRRVRVRGRFARNNDRLMGEDDMRMEKKENSTQKCNGILYNSDTLQIRSDDEDWLQEAMASLMYIPYISG</sequence>
<evidence type="ECO:0000259" key="4">
    <source>
        <dbReference type="PROSITE" id="PS51017"/>
    </source>
</evidence>
<name>A0A7J7CAR0_TRIWF</name>
<proteinExistence type="predicted"/>
<dbReference type="InParanoid" id="A0A7J7CAR0"/>
<dbReference type="Pfam" id="PF06203">
    <property type="entry name" value="CCT"/>
    <property type="match status" value="1"/>
</dbReference>
<dbReference type="GO" id="GO:0009909">
    <property type="term" value="P:regulation of flower development"/>
    <property type="evidence" value="ECO:0007669"/>
    <property type="project" value="InterPro"/>
</dbReference>
<dbReference type="InterPro" id="IPR045281">
    <property type="entry name" value="CONSTANS-like"/>
</dbReference>
<reference evidence="5 6" key="1">
    <citation type="journal article" date="2020" name="Nat. Commun.">
        <title>Genome of Tripterygium wilfordii and identification of cytochrome P450 involved in triptolide biosynthesis.</title>
        <authorList>
            <person name="Tu L."/>
            <person name="Su P."/>
            <person name="Zhang Z."/>
            <person name="Gao L."/>
            <person name="Wang J."/>
            <person name="Hu T."/>
            <person name="Zhou J."/>
            <person name="Zhang Y."/>
            <person name="Zhao Y."/>
            <person name="Liu Y."/>
            <person name="Song Y."/>
            <person name="Tong Y."/>
            <person name="Lu Y."/>
            <person name="Yang J."/>
            <person name="Xu C."/>
            <person name="Jia M."/>
            <person name="Peters R.J."/>
            <person name="Huang L."/>
            <person name="Gao W."/>
        </authorList>
    </citation>
    <scope>NUCLEOTIDE SEQUENCE [LARGE SCALE GENOMIC DNA]</scope>
    <source>
        <strain evidence="6">cv. XIE 37</strain>
        <tissue evidence="5">Leaf</tissue>
    </source>
</reference>
<gene>
    <name evidence="5" type="ORF">HS088_TW19G00426</name>
</gene>
<evidence type="ECO:0000313" key="6">
    <source>
        <dbReference type="Proteomes" id="UP000593562"/>
    </source>
</evidence>
<dbReference type="PROSITE" id="PS51017">
    <property type="entry name" value="CCT"/>
    <property type="match status" value="1"/>
</dbReference>
<evidence type="ECO:0000256" key="3">
    <source>
        <dbReference type="PROSITE-ProRule" id="PRU00357"/>
    </source>
</evidence>
<accession>A0A7J7CAR0</accession>
<evidence type="ECO:0000256" key="2">
    <source>
        <dbReference type="ARBA" id="ARBA00023242"/>
    </source>
</evidence>
<dbReference type="Proteomes" id="UP000593562">
    <property type="component" value="Unassembled WGS sequence"/>
</dbReference>
<dbReference type="AlphaFoldDB" id="A0A7J7CAR0"/>
<dbReference type="OrthoDB" id="153872at2759"/>
<comment type="subcellular location">
    <subcellularLocation>
        <location evidence="1 3">Nucleus</location>
    </subcellularLocation>
</comment>
<dbReference type="PANTHER" id="PTHR31319">
    <property type="entry name" value="ZINC FINGER PROTEIN CONSTANS-LIKE 4"/>
    <property type="match status" value="1"/>
</dbReference>
<evidence type="ECO:0000313" key="5">
    <source>
        <dbReference type="EMBL" id="KAF5730826.1"/>
    </source>
</evidence>
<dbReference type="EMBL" id="JAAARO010000019">
    <property type="protein sequence ID" value="KAF5730826.1"/>
    <property type="molecule type" value="Genomic_DNA"/>
</dbReference>
<comment type="caution">
    <text evidence="5">The sequence shown here is derived from an EMBL/GenBank/DDBJ whole genome shotgun (WGS) entry which is preliminary data.</text>
</comment>
<evidence type="ECO:0000256" key="1">
    <source>
        <dbReference type="ARBA" id="ARBA00004123"/>
    </source>
</evidence>
<keyword evidence="6" id="KW-1185">Reference proteome</keyword>
<keyword evidence="2 3" id="KW-0539">Nucleus</keyword>
<dbReference type="InterPro" id="IPR010402">
    <property type="entry name" value="CCT_domain"/>
</dbReference>